<feature type="domain" description="Stress-response A/B barrel" evidence="3">
    <location>
        <begin position="55"/>
        <end position="151"/>
    </location>
</feature>
<dbReference type="NCBIfam" id="TIGR01409">
    <property type="entry name" value="TAT_signal_seq"/>
    <property type="match status" value="1"/>
</dbReference>
<dbReference type="RefSeq" id="WP_188752734.1">
    <property type="nucleotide sequence ID" value="NZ_BMIK01000014.1"/>
</dbReference>
<dbReference type="InterPro" id="IPR006311">
    <property type="entry name" value="TAT_signal"/>
</dbReference>
<reference evidence="5" key="1">
    <citation type="journal article" date="2019" name="Int. J. Syst. Evol. Microbiol.">
        <title>The Global Catalogue of Microorganisms (GCM) 10K type strain sequencing project: providing services to taxonomists for standard genome sequencing and annotation.</title>
        <authorList>
            <consortium name="The Broad Institute Genomics Platform"/>
            <consortium name="The Broad Institute Genome Sequencing Center for Infectious Disease"/>
            <person name="Wu L."/>
            <person name="Ma J."/>
        </authorList>
    </citation>
    <scope>NUCLEOTIDE SEQUENCE [LARGE SCALE GENOMIC DNA]</scope>
    <source>
        <strain evidence="5">CGMCC 1.15342</strain>
    </source>
</reference>
<dbReference type="SUPFAM" id="SSF54909">
    <property type="entry name" value="Dimeric alpha+beta barrel"/>
    <property type="match status" value="1"/>
</dbReference>
<evidence type="ECO:0000256" key="1">
    <source>
        <dbReference type="ARBA" id="ARBA00011738"/>
    </source>
</evidence>
<dbReference type="PANTHER" id="PTHR33178">
    <property type="match status" value="1"/>
</dbReference>
<gene>
    <name evidence="4" type="ORF">GCM10011386_34720</name>
</gene>
<dbReference type="EMBL" id="BMIK01000014">
    <property type="protein sequence ID" value="GGC39711.1"/>
    <property type="molecule type" value="Genomic_DNA"/>
</dbReference>
<dbReference type="Gene3D" id="3.30.70.100">
    <property type="match status" value="1"/>
</dbReference>
<dbReference type="InterPro" id="IPR011008">
    <property type="entry name" value="Dimeric_a/b-barrel"/>
</dbReference>
<dbReference type="InterPro" id="IPR013097">
    <property type="entry name" value="Dabb"/>
</dbReference>
<name>A0ABQ1MIV4_9SPHI</name>
<keyword evidence="5" id="KW-1185">Reference proteome</keyword>
<evidence type="ECO:0000313" key="5">
    <source>
        <dbReference type="Proteomes" id="UP000597338"/>
    </source>
</evidence>
<dbReference type="Proteomes" id="UP000597338">
    <property type="component" value="Unassembled WGS sequence"/>
</dbReference>
<comment type="subunit">
    <text evidence="1">Homodimer.</text>
</comment>
<comment type="caution">
    <text evidence="4">The sequence shown here is derived from an EMBL/GenBank/DDBJ whole genome shotgun (WGS) entry which is preliminary data.</text>
</comment>
<sequence length="158" mass="17581">MERRRFIKQAGAAVAVAGVGSGLLAACASPTSKQEKDQTTENQETNTTMEDNEVIAHYVLFWLNDGLSEQEINDFSGFFEELKGIPGIKSLHYGRAAATHPRDVVDNSFTYNLLVFFDGMDEINAYETHPVHLAAIDKYSKFWNKVVVHDSVVKQAVV</sequence>
<dbReference type="Pfam" id="PF07876">
    <property type="entry name" value="Dabb"/>
    <property type="match status" value="1"/>
</dbReference>
<dbReference type="PROSITE" id="PS51502">
    <property type="entry name" value="S_R_A_B_BARREL"/>
    <property type="match status" value="1"/>
</dbReference>
<dbReference type="PROSITE" id="PS51318">
    <property type="entry name" value="TAT"/>
    <property type="match status" value="1"/>
</dbReference>
<dbReference type="PANTHER" id="PTHR33178:SF10">
    <property type="entry name" value="STRESS-RESPONSE A_B BARREL DOMAIN-CONTAINING PROTEIN"/>
    <property type="match status" value="1"/>
</dbReference>
<keyword evidence="2" id="KW-0732">Signal</keyword>
<accession>A0ABQ1MIV4</accession>
<evidence type="ECO:0000256" key="2">
    <source>
        <dbReference type="SAM" id="SignalP"/>
    </source>
</evidence>
<feature type="chain" id="PRO_5047007377" description="Stress-response A/B barrel domain-containing protein" evidence="2">
    <location>
        <begin position="26"/>
        <end position="158"/>
    </location>
</feature>
<dbReference type="SMART" id="SM00886">
    <property type="entry name" value="Dabb"/>
    <property type="match status" value="1"/>
</dbReference>
<dbReference type="InterPro" id="IPR044662">
    <property type="entry name" value="HS1/DABB1-like"/>
</dbReference>
<evidence type="ECO:0000313" key="4">
    <source>
        <dbReference type="EMBL" id="GGC39711.1"/>
    </source>
</evidence>
<dbReference type="InterPro" id="IPR019546">
    <property type="entry name" value="TAT_signal_bac_arc"/>
</dbReference>
<evidence type="ECO:0000259" key="3">
    <source>
        <dbReference type="PROSITE" id="PS51502"/>
    </source>
</evidence>
<dbReference type="PROSITE" id="PS51257">
    <property type="entry name" value="PROKAR_LIPOPROTEIN"/>
    <property type="match status" value="1"/>
</dbReference>
<proteinExistence type="predicted"/>
<organism evidence="4 5">
    <name type="scientific">Parapedobacter defluvii</name>
    <dbReference type="NCBI Taxonomy" id="2045106"/>
    <lineage>
        <taxon>Bacteria</taxon>
        <taxon>Pseudomonadati</taxon>
        <taxon>Bacteroidota</taxon>
        <taxon>Sphingobacteriia</taxon>
        <taxon>Sphingobacteriales</taxon>
        <taxon>Sphingobacteriaceae</taxon>
        <taxon>Parapedobacter</taxon>
    </lineage>
</organism>
<feature type="signal peptide" evidence="2">
    <location>
        <begin position="1"/>
        <end position="25"/>
    </location>
</feature>
<protein>
    <recommendedName>
        <fullName evidence="3">Stress-response A/B barrel domain-containing protein</fullName>
    </recommendedName>
</protein>